<protein>
    <submittedName>
        <fullName evidence="5">AraC family transcriptional regulator</fullName>
    </submittedName>
</protein>
<dbReference type="PRINTS" id="PR00032">
    <property type="entry name" value="HTHARAC"/>
</dbReference>
<dbReference type="Gene3D" id="1.10.10.60">
    <property type="entry name" value="Homeodomain-like"/>
    <property type="match status" value="2"/>
</dbReference>
<feature type="domain" description="HTH araC/xylS-type" evidence="4">
    <location>
        <begin position="193"/>
        <end position="291"/>
    </location>
</feature>
<keyword evidence="2" id="KW-0238">DNA-binding</keyword>
<gene>
    <name evidence="5" type="ORF">AWN73_09415</name>
</gene>
<evidence type="ECO:0000256" key="1">
    <source>
        <dbReference type="ARBA" id="ARBA00023015"/>
    </source>
</evidence>
<dbReference type="SMART" id="SM00342">
    <property type="entry name" value="HTH_ARAC"/>
    <property type="match status" value="1"/>
</dbReference>
<keyword evidence="3" id="KW-0804">Transcription</keyword>
<dbReference type="InterPro" id="IPR009057">
    <property type="entry name" value="Homeodomain-like_sf"/>
</dbReference>
<dbReference type="EMBL" id="LRDH01000067">
    <property type="protein sequence ID" value="PPV16725.1"/>
    <property type="molecule type" value="Genomic_DNA"/>
</dbReference>
<keyword evidence="1" id="KW-0805">Transcription regulation</keyword>
<dbReference type="PANTHER" id="PTHR43280:SF28">
    <property type="entry name" value="HTH-TYPE TRANSCRIPTIONAL ACTIVATOR RHAS"/>
    <property type="match status" value="1"/>
</dbReference>
<name>A0A2S7FDN1_CLOBU</name>
<dbReference type="AlphaFoldDB" id="A0A2S7FDN1"/>
<sequence>MIKINLSTNRSEKVSYNFIDFPIRANKALLSEYPGMSAINHWHNDIEFTLMLKGNMSYSINGDSHDIKENECIFVNSQHMHYGYTKDGSDCEFICILLNTNLFSQLSIIKNNYLDILFNDTNNTYSILKQSVLWQRDCIEKIKEIYKLCTEKTDGFELQVISIVHSLIYLLYKFLKEKNSEYILPKKNLKAMHDMTGFIQENFQKKLTLEEIAASGHVSRSSCCNIFQDFLNKTPITYLTEYRLEKSLKLLQFTSYSITEIALQCGFTGSSYYTEIFHKKMGCTPSQYRKNIITLD</sequence>
<dbReference type="SUPFAM" id="SSF46689">
    <property type="entry name" value="Homeodomain-like"/>
    <property type="match status" value="2"/>
</dbReference>
<comment type="caution">
    <text evidence="5">The sequence shown here is derived from an EMBL/GenBank/DDBJ whole genome shotgun (WGS) entry which is preliminary data.</text>
</comment>
<dbReference type="InterPro" id="IPR003313">
    <property type="entry name" value="AraC-bd"/>
</dbReference>
<dbReference type="Pfam" id="PF12833">
    <property type="entry name" value="HTH_18"/>
    <property type="match status" value="1"/>
</dbReference>
<dbReference type="PROSITE" id="PS01124">
    <property type="entry name" value="HTH_ARAC_FAMILY_2"/>
    <property type="match status" value="1"/>
</dbReference>
<dbReference type="InterPro" id="IPR037923">
    <property type="entry name" value="HTH-like"/>
</dbReference>
<dbReference type="Gene3D" id="2.60.120.10">
    <property type="entry name" value="Jelly Rolls"/>
    <property type="match status" value="1"/>
</dbReference>
<evidence type="ECO:0000313" key="5">
    <source>
        <dbReference type="EMBL" id="PPV16725.1"/>
    </source>
</evidence>
<dbReference type="RefSeq" id="WP_027634778.1">
    <property type="nucleotide sequence ID" value="NZ_CANCWB010000002.1"/>
</dbReference>
<dbReference type="PANTHER" id="PTHR43280">
    <property type="entry name" value="ARAC-FAMILY TRANSCRIPTIONAL REGULATOR"/>
    <property type="match status" value="1"/>
</dbReference>
<organism evidence="5 6">
    <name type="scientific">Clostridium butyricum</name>
    <dbReference type="NCBI Taxonomy" id="1492"/>
    <lineage>
        <taxon>Bacteria</taxon>
        <taxon>Bacillati</taxon>
        <taxon>Bacillota</taxon>
        <taxon>Clostridia</taxon>
        <taxon>Eubacteriales</taxon>
        <taxon>Clostridiaceae</taxon>
        <taxon>Clostridium</taxon>
    </lineage>
</organism>
<dbReference type="SUPFAM" id="SSF51215">
    <property type="entry name" value="Regulatory protein AraC"/>
    <property type="match status" value="1"/>
</dbReference>
<dbReference type="InterPro" id="IPR018060">
    <property type="entry name" value="HTH_AraC"/>
</dbReference>
<evidence type="ECO:0000313" key="6">
    <source>
        <dbReference type="Proteomes" id="UP000238081"/>
    </source>
</evidence>
<dbReference type="CDD" id="cd02208">
    <property type="entry name" value="cupin_RmlC-like"/>
    <property type="match status" value="1"/>
</dbReference>
<proteinExistence type="predicted"/>
<evidence type="ECO:0000256" key="3">
    <source>
        <dbReference type="ARBA" id="ARBA00023163"/>
    </source>
</evidence>
<evidence type="ECO:0000256" key="2">
    <source>
        <dbReference type="ARBA" id="ARBA00023125"/>
    </source>
</evidence>
<evidence type="ECO:0000259" key="4">
    <source>
        <dbReference type="PROSITE" id="PS01124"/>
    </source>
</evidence>
<dbReference type="GO" id="GO:0043565">
    <property type="term" value="F:sequence-specific DNA binding"/>
    <property type="evidence" value="ECO:0007669"/>
    <property type="project" value="InterPro"/>
</dbReference>
<dbReference type="GO" id="GO:0003700">
    <property type="term" value="F:DNA-binding transcription factor activity"/>
    <property type="evidence" value="ECO:0007669"/>
    <property type="project" value="InterPro"/>
</dbReference>
<reference evidence="5 6" key="1">
    <citation type="submission" date="2016-01" db="EMBL/GenBank/DDBJ databases">
        <title>Characterization of the Clostridium difficile lineages that are prevalent in Hong Kong and China.</title>
        <authorList>
            <person name="Kwok J.S.-L."/>
            <person name="Lam W.-Y."/>
            <person name="Ip M."/>
            <person name="Chan T.-F."/>
            <person name="Hawkey P.M."/>
            <person name="Tsui S.K.-W."/>
        </authorList>
    </citation>
    <scope>NUCLEOTIDE SEQUENCE [LARGE SCALE GENOMIC DNA]</scope>
    <source>
        <strain evidence="5 6">300064</strain>
    </source>
</reference>
<dbReference type="InterPro" id="IPR014710">
    <property type="entry name" value="RmlC-like_jellyroll"/>
</dbReference>
<dbReference type="InterPro" id="IPR020449">
    <property type="entry name" value="Tscrpt_reg_AraC-type_HTH"/>
</dbReference>
<dbReference type="Proteomes" id="UP000238081">
    <property type="component" value="Unassembled WGS sequence"/>
</dbReference>
<accession>A0A2S7FDN1</accession>
<dbReference type="Pfam" id="PF02311">
    <property type="entry name" value="AraC_binding"/>
    <property type="match status" value="1"/>
</dbReference>